<dbReference type="Pfam" id="PF00168">
    <property type="entry name" value="C2"/>
    <property type="match status" value="1"/>
</dbReference>
<dbReference type="InterPro" id="IPR028928">
    <property type="entry name" value="CC2D2AN-C2"/>
</dbReference>
<evidence type="ECO:0000256" key="1">
    <source>
        <dbReference type="SAM" id="Coils"/>
    </source>
</evidence>
<dbReference type="PANTHER" id="PTHR20837">
    <property type="entry name" value="CENTROSOMAL PROTEIN-RELATED"/>
    <property type="match status" value="1"/>
</dbReference>
<organism evidence="4 5">
    <name type="scientific">Nicrophorus vespilloides</name>
    <name type="common">Boreal carrion beetle</name>
    <dbReference type="NCBI Taxonomy" id="110193"/>
    <lineage>
        <taxon>Eukaryota</taxon>
        <taxon>Metazoa</taxon>
        <taxon>Ecdysozoa</taxon>
        <taxon>Arthropoda</taxon>
        <taxon>Hexapoda</taxon>
        <taxon>Insecta</taxon>
        <taxon>Pterygota</taxon>
        <taxon>Neoptera</taxon>
        <taxon>Endopterygota</taxon>
        <taxon>Coleoptera</taxon>
        <taxon>Polyphaga</taxon>
        <taxon>Staphyliniformia</taxon>
        <taxon>Silphidae</taxon>
        <taxon>Nicrophorinae</taxon>
        <taxon>Nicrophorus</taxon>
    </lineage>
</organism>
<dbReference type="PANTHER" id="PTHR20837:SF0">
    <property type="entry name" value="COILED-COIL AND C2 DOMAIN-CONTAINING PROTEIN 2A"/>
    <property type="match status" value="1"/>
</dbReference>
<dbReference type="InterPro" id="IPR000008">
    <property type="entry name" value="C2_dom"/>
</dbReference>
<gene>
    <name evidence="5" type="primary">LOC108566922</name>
</gene>
<evidence type="ECO:0000313" key="5">
    <source>
        <dbReference type="RefSeq" id="XP_017782546.1"/>
    </source>
</evidence>
<dbReference type="SUPFAM" id="SSF49562">
    <property type="entry name" value="C2 domain (Calcium/lipid-binding domain, CaLB)"/>
    <property type="match status" value="1"/>
</dbReference>
<keyword evidence="1" id="KW-0175">Coiled coil</keyword>
<feature type="region of interest" description="Disordered" evidence="2">
    <location>
        <begin position="1"/>
        <end position="59"/>
    </location>
</feature>
<feature type="compositionally biased region" description="Acidic residues" evidence="2">
    <location>
        <begin position="1"/>
        <end position="10"/>
    </location>
</feature>
<proteinExistence type="predicted"/>
<accession>A0ABM1N6U6</accession>
<dbReference type="InterPro" id="IPR035892">
    <property type="entry name" value="C2_domain_sf"/>
</dbReference>
<protein>
    <submittedName>
        <fullName evidence="5">Coiled-coil and C2 domain-containing protein 2A</fullName>
    </submittedName>
</protein>
<evidence type="ECO:0000256" key="2">
    <source>
        <dbReference type="SAM" id="MobiDB-lite"/>
    </source>
</evidence>
<feature type="coiled-coil region" evidence="1">
    <location>
        <begin position="300"/>
        <end position="348"/>
    </location>
</feature>
<dbReference type="CDD" id="cd00030">
    <property type="entry name" value="C2"/>
    <property type="match status" value="1"/>
</dbReference>
<dbReference type="PROSITE" id="PS50004">
    <property type="entry name" value="C2"/>
    <property type="match status" value="1"/>
</dbReference>
<dbReference type="InterPro" id="IPR052434">
    <property type="entry name" value="Tectonic-like_complex_comp"/>
</dbReference>
<dbReference type="GeneID" id="108566922"/>
<dbReference type="Proteomes" id="UP000695000">
    <property type="component" value="Unplaced"/>
</dbReference>
<dbReference type="RefSeq" id="XP_017782546.1">
    <property type="nucleotide sequence ID" value="XM_017927057.1"/>
</dbReference>
<dbReference type="Pfam" id="PF24656">
    <property type="entry name" value="CEPT76_peptidase"/>
    <property type="match status" value="1"/>
</dbReference>
<dbReference type="SMART" id="SM00239">
    <property type="entry name" value="C2"/>
    <property type="match status" value="1"/>
</dbReference>
<evidence type="ECO:0000259" key="3">
    <source>
        <dbReference type="PROSITE" id="PS50004"/>
    </source>
</evidence>
<name>A0ABM1N6U6_NICVS</name>
<dbReference type="Gene3D" id="2.60.40.150">
    <property type="entry name" value="C2 domain"/>
    <property type="match status" value="1"/>
</dbReference>
<sequence length="1281" mass="149257">MSSLAEEIEMCDVSSRKSSSKQSSSSKPPRPIPANRRIRPKSQIDVTSDDISEITNSESTSISDVRSYRDKIKDRFMTVKNQSLKKTTKLKRFKSHASNILNLNKSIELMRRENLEINERIKQTQVVVQESAGNISKTEMYHFFCESIEDNLETDVQLSNANQSTEDLLSSSLVEFKSRADLKLNEIFETESKIFWKPSSRYWFNSENELKFLENPYSEIAFRPFDYSSISKLETFYHKASLNPPIELSGVTISTDATLQVDIQSLKFKHHSLFSAEHVLEELLIRLYDTHREFVVSNKIERLEKKLNALRLTKTSRENADKIIDEHELEFEQHLMKYKEELAEWKNDKTKVPKPRKPIKDIDVELIRDDLQTVFRDSIRVSGEPKLSFNITHDNEVTKIVEDNQETSRRCALEALKIQMRFLCNDVEVCKTKPKLSTVPEYFSIELYETSKLFKKKIVDITVTAPHPNKTKRDKLCEMLFSTKEEVVHKHAGVGCGKTISEMFKDTNLDFNDCLQTSGFLNYSLSWNNRLKNDSAPNEISEILHNGVLDYQKLDDWTQKSNIDPEDPKTAVIFNYLKMTKSEQENREQTYFRCDPFLSSLEICKREDLEDNIRFKLLELRDKGEPEFSGMIVPNRIKEIPENIFTNYKKRIAEENLEEYLQEDDYENEINSRRSHGRKYLQQMHMRIFQMCRNTDHNLTYEDVVNEQVLLYIQLYVKTIIHNVLNWFRFQPNPSKSLPNLKPYETEALNIIENAAPPKVKIILLSAINIPTRFDTTDKADAKEIHPYVEISFVNVKVRSKTSEGKDASWNEELKISLETINTDYLNPNALIGSLSIKLFDDLDESTKIYLGCVQVPISAIFESNKMEGSFLVKLPEVIIGYKKAQEGIKNVKKTNDLQSCDTYINMKISTDHNVPKLYPDMKSFSTNEPSYIRQHVLDWNTKYNETHLDRKFSALVFDSNGKATCITRFIKPLEPPQIIEDDFDITLDQCARYISLIPVTNANKFYQHMWLTTEQLLKLGIGSLIDHAVALMCFLLSLKLEVWLILGFGIPHGSTAYILIREYNVDSDEPTHFIYDISTCKKYNITDTYCPLQKVYCIVNESNIWGNIQRNDDITNMSFDLNRRFDWIPLFNQQVTAPTYTVQKKLLYVTTYDVQKLQYSIEKKLRKKLSKLLPTRRIVWNHYISNSLKQTLSKFEKYALHGKKLKMKDLFEQLQTHKMSGYIYNYPFSNINTIVNEIIVDKFQLDENDDKLEMASAVIVQSYPNQVLSIWLILLTINSI</sequence>
<reference evidence="5" key="1">
    <citation type="submission" date="2025-08" db="UniProtKB">
        <authorList>
            <consortium name="RefSeq"/>
        </authorList>
    </citation>
    <scope>IDENTIFICATION</scope>
    <source>
        <tissue evidence="5">Whole Larva</tissue>
    </source>
</reference>
<keyword evidence="4" id="KW-1185">Reference proteome</keyword>
<dbReference type="InterPro" id="IPR056290">
    <property type="entry name" value="CEPT76/DRC7_peptidase-like_dom"/>
</dbReference>
<dbReference type="Pfam" id="PF15625">
    <property type="entry name" value="CC2D2AN-C2"/>
    <property type="match status" value="1"/>
</dbReference>
<evidence type="ECO:0000313" key="4">
    <source>
        <dbReference type="Proteomes" id="UP000695000"/>
    </source>
</evidence>
<feature type="compositionally biased region" description="Low complexity" evidence="2">
    <location>
        <begin position="16"/>
        <end position="27"/>
    </location>
</feature>
<feature type="domain" description="C2" evidence="3">
    <location>
        <begin position="743"/>
        <end position="871"/>
    </location>
</feature>